<feature type="binding site" evidence="7">
    <location>
        <position position="136"/>
    </location>
    <ligand>
        <name>Fe cation</name>
        <dbReference type="ChEBI" id="CHEBI:24875"/>
    </ligand>
</feature>
<dbReference type="InterPro" id="IPR036951">
    <property type="entry name" value="ArAA_hydroxylase_sf"/>
</dbReference>
<dbReference type="Gene3D" id="1.10.800.10">
    <property type="entry name" value="Aromatic amino acid hydroxylase"/>
    <property type="match status" value="1"/>
</dbReference>
<keyword evidence="10" id="KW-1185">Reference proteome</keyword>
<sequence>MANPIEQSKMRNKFPRGIFPDPSLVFLQQDFRTYTSEDYKVWEILYEKQSKNLPGTAAKAVKDGIESIGFTSDSIANLKDASYRLKISTGWSIQVVPGLVSEALFFSLLQHKRFPVTSWLRKLDELDYMHEPDLFHDAFAHVPMLMNPIFTRFLEDLAGTALRFIDNPLALELISRVYWYTVEFGLIRENNELKVYGASILSSSGELHYCLSEESRHHDFEVDAVLNTPYWKNKFQDRYFIINDFEELCSSIPLIEEKLEELLQKAE</sequence>
<dbReference type="InterPro" id="IPR019774">
    <property type="entry name" value="Aromatic-AA_hydroxylase_C"/>
</dbReference>
<reference evidence="9 10" key="1">
    <citation type="submission" date="2019-07" db="EMBL/GenBank/DDBJ databases">
        <title>Whole genome shotgun sequence of Cyclobacterium qasimii NBRC 106168.</title>
        <authorList>
            <person name="Hosoyama A."/>
            <person name="Uohara A."/>
            <person name="Ohji S."/>
            <person name="Ichikawa N."/>
        </authorList>
    </citation>
    <scope>NUCLEOTIDE SEQUENCE [LARGE SCALE GENOMIC DNA]</scope>
    <source>
        <strain evidence="9 10">NBRC 106168</strain>
    </source>
</reference>
<dbReference type="InterPro" id="IPR001273">
    <property type="entry name" value="ArAA_hydroxylase"/>
</dbReference>
<dbReference type="SUPFAM" id="SSF56534">
    <property type="entry name" value="Aromatic aminoacid monoxygenases, catalytic and oligomerization domains"/>
    <property type="match status" value="1"/>
</dbReference>
<dbReference type="EMBL" id="BJYV01000004">
    <property type="protein sequence ID" value="GEO20769.1"/>
    <property type="molecule type" value="Genomic_DNA"/>
</dbReference>
<evidence type="ECO:0000256" key="5">
    <source>
        <dbReference type="ARBA" id="ARBA00023004"/>
    </source>
</evidence>
<comment type="cofactor">
    <cofactor evidence="1 7">
        <name>Fe(2+)</name>
        <dbReference type="ChEBI" id="CHEBI:29033"/>
    </cofactor>
</comment>
<evidence type="ECO:0000256" key="4">
    <source>
        <dbReference type="ARBA" id="ARBA00023002"/>
    </source>
</evidence>
<keyword evidence="6" id="KW-0503">Monooxygenase</keyword>
<feature type="binding site" evidence="7">
    <location>
        <position position="183"/>
    </location>
    <ligand>
        <name>Fe cation</name>
        <dbReference type="ChEBI" id="CHEBI:24875"/>
    </ligand>
</feature>
<evidence type="ECO:0000313" key="10">
    <source>
        <dbReference type="Proteomes" id="UP000321301"/>
    </source>
</evidence>
<proteinExistence type="inferred from homology"/>
<dbReference type="PROSITE" id="PS51410">
    <property type="entry name" value="BH4_AAA_HYDROXYL_2"/>
    <property type="match status" value="1"/>
</dbReference>
<comment type="similarity">
    <text evidence="2">Belongs to the biopterin-dependent aromatic amino acid hydroxylase family.</text>
</comment>
<dbReference type="AlphaFoldDB" id="A0A512C989"/>
<accession>A0A512C989</accession>
<dbReference type="GO" id="GO:0005506">
    <property type="term" value="F:iron ion binding"/>
    <property type="evidence" value="ECO:0007669"/>
    <property type="project" value="InterPro"/>
</dbReference>
<keyword evidence="5 7" id="KW-0408">Iron</keyword>
<dbReference type="CDD" id="cd00361">
    <property type="entry name" value="arom_aa_hydroxylase"/>
    <property type="match status" value="1"/>
</dbReference>
<feature type="domain" description="Biopterin-dependent aromatic amino acid hydroxylase family profile" evidence="8">
    <location>
        <begin position="1"/>
        <end position="267"/>
    </location>
</feature>
<evidence type="ECO:0000256" key="6">
    <source>
        <dbReference type="ARBA" id="ARBA00023033"/>
    </source>
</evidence>
<evidence type="ECO:0000259" key="8">
    <source>
        <dbReference type="PROSITE" id="PS51410"/>
    </source>
</evidence>
<dbReference type="NCBIfam" id="NF008877">
    <property type="entry name" value="PRK11913.1-2"/>
    <property type="match status" value="1"/>
</dbReference>
<gene>
    <name evidence="9" type="ORF">CQA01_13030</name>
</gene>
<dbReference type="PANTHER" id="PTHR11473:SF24">
    <property type="entry name" value="PHENYLALANINE-4-HYDROXYLASE"/>
    <property type="match status" value="1"/>
</dbReference>
<comment type="caution">
    <text evidence="9">The sequence shown here is derived from an EMBL/GenBank/DDBJ whole genome shotgun (WGS) entry which is preliminary data.</text>
</comment>
<protein>
    <recommendedName>
        <fullName evidence="8">Biopterin-dependent aromatic amino acid hydroxylase family profile domain-containing protein</fullName>
    </recommendedName>
</protein>
<dbReference type="GO" id="GO:0009072">
    <property type="term" value="P:aromatic amino acid metabolic process"/>
    <property type="evidence" value="ECO:0007669"/>
    <property type="project" value="InterPro"/>
</dbReference>
<evidence type="ECO:0000256" key="1">
    <source>
        <dbReference type="ARBA" id="ARBA00001954"/>
    </source>
</evidence>
<keyword evidence="4" id="KW-0560">Oxidoreductase</keyword>
<organism evidence="9 10">
    <name type="scientific">Cyclobacterium qasimii</name>
    <dbReference type="NCBI Taxonomy" id="1350429"/>
    <lineage>
        <taxon>Bacteria</taxon>
        <taxon>Pseudomonadati</taxon>
        <taxon>Bacteroidota</taxon>
        <taxon>Cytophagia</taxon>
        <taxon>Cytophagales</taxon>
        <taxon>Cyclobacteriaceae</taxon>
        <taxon>Cyclobacterium</taxon>
    </lineage>
</organism>
<dbReference type="RefSeq" id="WP_020893032.1">
    <property type="nucleotide sequence ID" value="NZ_BJYV01000004.1"/>
</dbReference>
<dbReference type="GO" id="GO:0016714">
    <property type="term" value="F:oxidoreductase activity, acting on paired donors, with incorporation or reduction of molecular oxygen, reduced pteridine as one donor, and incorporation of one atom of oxygen"/>
    <property type="evidence" value="ECO:0007669"/>
    <property type="project" value="InterPro"/>
</dbReference>
<name>A0A512C989_9BACT</name>
<dbReference type="Proteomes" id="UP000321301">
    <property type="component" value="Unassembled WGS sequence"/>
</dbReference>
<evidence type="ECO:0000256" key="7">
    <source>
        <dbReference type="PIRSR" id="PIRSR601273-2"/>
    </source>
</evidence>
<evidence type="ECO:0000256" key="2">
    <source>
        <dbReference type="ARBA" id="ARBA00009712"/>
    </source>
</evidence>
<dbReference type="PANTHER" id="PTHR11473">
    <property type="entry name" value="AROMATIC AMINO ACID HYDROXYLASE"/>
    <property type="match status" value="1"/>
</dbReference>
<dbReference type="Pfam" id="PF00351">
    <property type="entry name" value="Biopterin_H"/>
    <property type="match status" value="1"/>
</dbReference>
<feature type="binding site" evidence="7">
    <location>
        <position position="141"/>
    </location>
    <ligand>
        <name>Fe cation</name>
        <dbReference type="ChEBI" id="CHEBI:24875"/>
    </ligand>
</feature>
<dbReference type="InterPro" id="IPR036329">
    <property type="entry name" value="Aro-AA_hydroxylase_C_sf"/>
</dbReference>
<keyword evidence="3 7" id="KW-0479">Metal-binding</keyword>
<dbReference type="PRINTS" id="PR00372">
    <property type="entry name" value="FYWHYDRXLASE"/>
</dbReference>
<evidence type="ECO:0000313" key="9">
    <source>
        <dbReference type="EMBL" id="GEO20769.1"/>
    </source>
</evidence>
<evidence type="ECO:0000256" key="3">
    <source>
        <dbReference type="ARBA" id="ARBA00022723"/>
    </source>
</evidence>